<dbReference type="GO" id="GO:0016020">
    <property type="term" value="C:membrane"/>
    <property type="evidence" value="ECO:0007669"/>
    <property type="project" value="UniProtKB-SubCell"/>
</dbReference>
<keyword evidence="13" id="KW-1185">Reference proteome</keyword>
<dbReference type="InterPro" id="IPR039043">
    <property type="entry name" value="ZFPL1"/>
</dbReference>
<dbReference type="Pfam" id="PF25998">
    <property type="entry name" value="U-box_ZFPL1"/>
    <property type="match status" value="1"/>
</dbReference>
<dbReference type="InterPro" id="IPR013083">
    <property type="entry name" value="Znf_RING/FYVE/PHD"/>
</dbReference>
<keyword evidence="3 10" id="KW-0812">Transmembrane</keyword>
<evidence type="ECO:0000256" key="8">
    <source>
        <dbReference type="ARBA" id="ARBA00023136"/>
    </source>
</evidence>
<comment type="caution">
    <text evidence="12">The sequence shown here is derived from an EMBL/GenBank/DDBJ whole genome shotgun (WGS) entry which is preliminary data.</text>
</comment>
<sequence length="344" mass="38638">MGLCKCPKKKVTNLFCFEHRVNVCEHCLVSNHPKCIVQSYLQWLQDSDYDPTCRLCGKKLTDDDNTECVRLICYDVFHWSCLDHYARQLPPNTAPAGYTCPICKSGIFPAHNVVSPVADVLRQILIKVNWARVGLGLPLIEEPPPGGRPSKVDSKVASENEVQAAGDIPSTHKHINTLTEQGTHGNQIQRQSAPVYTTDTGDKRSQVAFSGTKANIPDSVVTMDSAAYVRTADKDFLSGHPADPRKMFDSTKGAADYINMSHDHDDDKYKRRPALQWFARWFSSRNPRQRRDPHSSWKRIAVIVLLVLIAFFTMIVIFSKLGRASADNDPFLNPLANPHIQIQE</sequence>
<dbReference type="EMBL" id="JAODUP010000001">
    <property type="protein sequence ID" value="KAK2170682.1"/>
    <property type="molecule type" value="Genomic_DNA"/>
</dbReference>
<reference evidence="12" key="1">
    <citation type="journal article" date="2023" name="Mol. Biol. Evol.">
        <title>Third-Generation Sequencing Reveals the Adaptive Role of the Epigenome in Three Deep-Sea Polychaetes.</title>
        <authorList>
            <person name="Perez M."/>
            <person name="Aroh O."/>
            <person name="Sun Y."/>
            <person name="Lan Y."/>
            <person name="Juniper S.K."/>
            <person name="Young C.R."/>
            <person name="Angers B."/>
            <person name="Qian P.Y."/>
        </authorList>
    </citation>
    <scope>NUCLEOTIDE SEQUENCE</scope>
    <source>
        <strain evidence="12">P08H-3</strain>
    </source>
</reference>
<evidence type="ECO:0000256" key="1">
    <source>
        <dbReference type="ARBA" id="ARBA00004167"/>
    </source>
</evidence>
<dbReference type="AlphaFoldDB" id="A0AAD9KG59"/>
<dbReference type="PANTHER" id="PTHR12981:SF0">
    <property type="entry name" value="ZINC FINGER PROTEIN-LIKE 1"/>
    <property type="match status" value="1"/>
</dbReference>
<protein>
    <recommendedName>
        <fullName evidence="11">RING-type domain-containing protein</fullName>
    </recommendedName>
</protein>
<dbReference type="InterPro" id="IPR058730">
    <property type="entry name" value="U-box_ZFPL1-like"/>
</dbReference>
<evidence type="ECO:0000313" key="13">
    <source>
        <dbReference type="Proteomes" id="UP001208570"/>
    </source>
</evidence>
<feature type="domain" description="RING-type" evidence="11">
    <location>
        <begin position="53"/>
        <end position="104"/>
    </location>
</feature>
<evidence type="ECO:0000256" key="7">
    <source>
        <dbReference type="ARBA" id="ARBA00022989"/>
    </source>
</evidence>
<evidence type="ECO:0000256" key="3">
    <source>
        <dbReference type="ARBA" id="ARBA00022692"/>
    </source>
</evidence>
<evidence type="ECO:0000259" key="11">
    <source>
        <dbReference type="PROSITE" id="PS50089"/>
    </source>
</evidence>
<evidence type="ECO:0000256" key="6">
    <source>
        <dbReference type="ARBA" id="ARBA00022833"/>
    </source>
</evidence>
<keyword evidence="8 10" id="KW-0472">Membrane</keyword>
<dbReference type="Gene3D" id="3.30.40.10">
    <property type="entry name" value="Zinc/RING finger domain, C3HC4 (zinc finger)"/>
    <property type="match status" value="1"/>
</dbReference>
<proteinExistence type="inferred from homology"/>
<organism evidence="12 13">
    <name type="scientific">Paralvinella palmiformis</name>
    <dbReference type="NCBI Taxonomy" id="53620"/>
    <lineage>
        <taxon>Eukaryota</taxon>
        <taxon>Metazoa</taxon>
        <taxon>Spiralia</taxon>
        <taxon>Lophotrochozoa</taxon>
        <taxon>Annelida</taxon>
        <taxon>Polychaeta</taxon>
        <taxon>Sedentaria</taxon>
        <taxon>Canalipalpata</taxon>
        <taxon>Terebellida</taxon>
        <taxon>Terebelliformia</taxon>
        <taxon>Alvinellidae</taxon>
        <taxon>Paralvinella</taxon>
    </lineage>
</organism>
<dbReference type="PROSITE" id="PS50089">
    <property type="entry name" value="ZF_RING_2"/>
    <property type="match status" value="1"/>
</dbReference>
<dbReference type="Proteomes" id="UP001208570">
    <property type="component" value="Unassembled WGS sequence"/>
</dbReference>
<gene>
    <name evidence="12" type="ORF">LSH36_1g12074</name>
</gene>
<comment type="similarity">
    <text evidence="2">Belongs to the ZFPL1 family.</text>
</comment>
<dbReference type="CDD" id="cd16487">
    <property type="entry name" value="mRING-H2-C3DHC3_ZFPL1"/>
    <property type="match status" value="1"/>
</dbReference>
<dbReference type="GO" id="GO:0005794">
    <property type="term" value="C:Golgi apparatus"/>
    <property type="evidence" value="ECO:0007669"/>
    <property type="project" value="TreeGrafter"/>
</dbReference>
<evidence type="ECO:0000256" key="9">
    <source>
        <dbReference type="PROSITE-ProRule" id="PRU00175"/>
    </source>
</evidence>
<name>A0AAD9KG59_9ANNE</name>
<evidence type="ECO:0000313" key="12">
    <source>
        <dbReference type="EMBL" id="KAK2170682.1"/>
    </source>
</evidence>
<dbReference type="InterPro" id="IPR001841">
    <property type="entry name" value="Znf_RING"/>
</dbReference>
<keyword evidence="4" id="KW-0479">Metal-binding</keyword>
<keyword evidence="7 10" id="KW-1133">Transmembrane helix</keyword>
<feature type="transmembrane region" description="Helical" evidence="10">
    <location>
        <begin position="300"/>
        <end position="319"/>
    </location>
</feature>
<dbReference type="Pfam" id="PF25993">
    <property type="entry name" value="zf-B_box_ZFPL1"/>
    <property type="match status" value="1"/>
</dbReference>
<dbReference type="InterPro" id="IPR058731">
    <property type="entry name" value="Znf-B_box_ZFPL1-like"/>
</dbReference>
<dbReference type="GO" id="GO:0008270">
    <property type="term" value="F:zinc ion binding"/>
    <property type="evidence" value="ECO:0007669"/>
    <property type="project" value="UniProtKB-KW"/>
</dbReference>
<dbReference type="PANTHER" id="PTHR12981">
    <property type="entry name" value="ZINC FINGER PROTEIN-LIKE 1"/>
    <property type="match status" value="1"/>
</dbReference>
<evidence type="ECO:0000256" key="4">
    <source>
        <dbReference type="ARBA" id="ARBA00022723"/>
    </source>
</evidence>
<dbReference type="SUPFAM" id="SSF57850">
    <property type="entry name" value="RING/U-box"/>
    <property type="match status" value="1"/>
</dbReference>
<evidence type="ECO:0000256" key="2">
    <source>
        <dbReference type="ARBA" id="ARBA00005561"/>
    </source>
</evidence>
<accession>A0AAD9KG59</accession>
<evidence type="ECO:0000256" key="5">
    <source>
        <dbReference type="ARBA" id="ARBA00022771"/>
    </source>
</evidence>
<comment type="subcellular location">
    <subcellularLocation>
        <location evidence="1">Membrane</location>
        <topology evidence="1">Single-pass membrane protein</topology>
    </subcellularLocation>
</comment>
<evidence type="ECO:0000256" key="10">
    <source>
        <dbReference type="SAM" id="Phobius"/>
    </source>
</evidence>
<keyword evidence="6" id="KW-0862">Zinc</keyword>
<keyword evidence="5 9" id="KW-0863">Zinc-finger</keyword>